<dbReference type="RefSeq" id="WP_216796584.1">
    <property type="nucleotide sequence ID" value="NZ_OU343031.1"/>
</dbReference>
<dbReference type="GO" id="GO:0005829">
    <property type="term" value="C:cytosol"/>
    <property type="evidence" value="ECO:0007669"/>
    <property type="project" value="TreeGrafter"/>
</dbReference>
<sequence length="310" mass="33116">MRFAFVFPGQGSQSVGMLDEFRDHPVVKETFEEASDALRQDISRLIAQGPANQLNLTTHTQPAMLTAAYAIYRVWKQAGGMVPAVIAGHSLGEYTALVAADSITFRDAVLLVHFRAQAMQQAVQMKAGGMAAILGLDDNTVLDVCSQAGSDGIVEAVNFNAPTQIVIAGHIAALKKACEIATTKGAKRAILLPVSGPFHSSLLKPASDRLREYLADVSIRAPQIPLINNVDVAIVSDPIRIKDALVRQTASPVRWVECVRSIAAQKITHIIECGPGKVLAGITRCIDANLVSGAIVDPTSLNDTLKLLQH</sequence>
<evidence type="ECO:0000259" key="5">
    <source>
        <dbReference type="SMART" id="SM00827"/>
    </source>
</evidence>
<dbReference type="PANTHER" id="PTHR42681">
    <property type="entry name" value="MALONYL-COA-ACYL CARRIER PROTEIN TRANSACYLASE, MITOCHONDRIAL"/>
    <property type="match status" value="1"/>
</dbReference>
<evidence type="ECO:0000256" key="3">
    <source>
        <dbReference type="ARBA" id="ARBA00048462"/>
    </source>
</evidence>
<dbReference type="Proteomes" id="UP000693996">
    <property type="component" value="Chromosome"/>
</dbReference>
<dbReference type="PANTHER" id="PTHR42681:SF1">
    <property type="entry name" value="MALONYL-COA-ACYL CARRIER PROTEIN TRANSACYLASE, MITOCHONDRIAL"/>
    <property type="match status" value="1"/>
</dbReference>
<dbReference type="InterPro" id="IPR024925">
    <property type="entry name" value="Malonyl_CoA-ACP_transAc"/>
</dbReference>
<dbReference type="GO" id="GO:0006633">
    <property type="term" value="P:fatty acid biosynthetic process"/>
    <property type="evidence" value="ECO:0007669"/>
    <property type="project" value="TreeGrafter"/>
</dbReference>
<dbReference type="InterPro" id="IPR050858">
    <property type="entry name" value="Mal-CoA-ACP_Trans/PKS_FabD"/>
</dbReference>
<gene>
    <name evidence="6" type="primary">fabD</name>
    <name evidence="6" type="ORF">MYVALT_G_02750</name>
</gene>
<feature type="domain" description="Malonyl-CoA:ACP transacylase (MAT)" evidence="5">
    <location>
        <begin position="6"/>
        <end position="304"/>
    </location>
</feature>
<comment type="similarity">
    <text evidence="4">Belongs to the fabD family.</text>
</comment>
<dbReference type="GO" id="GO:0004314">
    <property type="term" value="F:[acyl-carrier-protein] S-malonyltransferase activity"/>
    <property type="evidence" value="ECO:0007669"/>
    <property type="project" value="UniProtKB-EC"/>
</dbReference>
<name>A0A916NFF5_9BURK</name>
<accession>A0A916NFF5</accession>
<keyword evidence="1 4" id="KW-0808">Transferase</keyword>
<dbReference type="SMART" id="SM00827">
    <property type="entry name" value="PKS_AT"/>
    <property type="match status" value="1"/>
</dbReference>
<dbReference type="InterPro" id="IPR004410">
    <property type="entry name" value="Malonyl_CoA-ACP_transAc_FabD"/>
</dbReference>
<dbReference type="PIRSF" id="PIRSF000446">
    <property type="entry name" value="Mct"/>
    <property type="match status" value="1"/>
</dbReference>
<organism evidence="6 7">
    <name type="scientific">Candidatus Vallotiella hemipterorum</name>
    <dbReference type="NCBI Taxonomy" id="1177213"/>
    <lineage>
        <taxon>Bacteria</taxon>
        <taxon>Pseudomonadati</taxon>
        <taxon>Pseudomonadota</taxon>
        <taxon>Betaproteobacteria</taxon>
        <taxon>Burkholderiales</taxon>
        <taxon>Burkholderiaceae</taxon>
        <taxon>Candidatus Vallotiella</taxon>
    </lineage>
</organism>
<evidence type="ECO:0000256" key="4">
    <source>
        <dbReference type="PIRNR" id="PIRNR000446"/>
    </source>
</evidence>
<dbReference type="InterPro" id="IPR014043">
    <property type="entry name" value="Acyl_transferase_dom"/>
</dbReference>
<dbReference type="KEGG" id="vtr:MYVALT_G_02750"/>
<dbReference type="Pfam" id="PF00698">
    <property type="entry name" value="Acyl_transf_1"/>
    <property type="match status" value="1"/>
</dbReference>
<dbReference type="EMBL" id="OU343031">
    <property type="protein sequence ID" value="CAG7598538.1"/>
    <property type="molecule type" value="Genomic_DNA"/>
</dbReference>
<evidence type="ECO:0000313" key="7">
    <source>
        <dbReference type="Proteomes" id="UP000693996"/>
    </source>
</evidence>
<dbReference type="NCBIfam" id="TIGR00128">
    <property type="entry name" value="fabD"/>
    <property type="match status" value="1"/>
</dbReference>
<evidence type="ECO:0000256" key="1">
    <source>
        <dbReference type="ARBA" id="ARBA00022679"/>
    </source>
</evidence>
<dbReference type="FunFam" id="3.30.70.250:FF:000001">
    <property type="entry name" value="Malonyl CoA-acyl carrier protein transacylase"/>
    <property type="match status" value="1"/>
</dbReference>
<keyword evidence="2 4" id="KW-0012">Acyltransferase</keyword>
<dbReference type="EC" id="2.3.1.39" evidence="4"/>
<protein>
    <recommendedName>
        <fullName evidence="4">Malonyl CoA-acyl carrier protein transacylase</fullName>
        <ecNumber evidence="4">2.3.1.39</ecNumber>
    </recommendedName>
</protein>
<comment type="catalytic activity">
    <reaction evidence="3 4">
        <text>holo-[ACP] + malonyl-CoA = malonyl-[ACP] + CoA</text>
        <dbReference type="Rhea" id="RHEA:41792"/>
        <dbReference type="Rhea" id="RHEA-COMP:9623"/>
        <dbReference type="Rhea" id="RHEA-COMP:9685"/>
        <dbReference type="ChEBI" id="CHEBI:57287"/>
        <dbReference type="ChEBI" id="CHEBI:57384"/>
        <dbReference type="ChEBI" id="CHEBI:64479"/>
        <dbReference type="ChEBI" id="CHEBI:78449"/>
        <dbReference type="EC" id="2.3.1.39"/>
    </reaction>
</comment>
<keyword evidence="7" id="KW-1185">Reference proteome</keyword>
<evidence type="ECO:0000313" key="6">
    <source>
        <dbReference type="EMBL" id="CAG7598538.1"/>
    </source>
</evidence>
<proteinExistence type="inferred from homology"/>
<reference evidence="6" key="1">
    <citation type="submission" date="2021-06" db="EMBL/GenBank/DDBJ databases">
        <authorList>
            <person name="Szabo G."/>
        </authorList>
    </citation>
    <scope>NUCLEOTIDE SEQUENCE</scope>
    <source>
        <strain evidence="6">MYVALT</strain>
    </source>
</reference>
<evidence type="ECO:0000256" key="2">
    <source>
        <dbReference type="ARBA" id="ARBA00023315"/>
    </source>
</evidence>
<dbReference type="AlphaFoldDB" id="A0A916NFF5"/>